<evidence type="ECO:0000256" key="2">
    <source>
        <dbReference type="ARBA" id="ARBA00022692"/>
    </source>
</evidence>
<feature type="repeat" description="ANK" evidence="7">
    <location>
        <begin position="118"/>
        <end position="150"/>
    </location>
</feature>
<keyword evidence="6 8" id="KW-0472">Membrane</keyword>
<evidence type="ECO:0000256" key="4">
    <source>
        <dbReference type="ARBA" id="ARBA00022989"/>
    </source>
</evidence>
<feature type="repeat" description="ANK" evidence="7">
    <location>
        <begin position="151"/>
        <end position="183"/>
    </location>
</feature>
<evidence type="ECO:0000313" key="11">
    <source>
        <dbReference type="EnsemblMetazoa" id="PHUM506720-PA"/>
    </source>
</evidence>
<dbReference type="EMBL" id="AAZO01006167">
    <property type="status" value="NOT_ANNOTATED_CDS"/>
    <property type="molecule type" value="Genomic_DNA"/>
</dbReference>
<reference evidence="11" key="3">
    <citation type="submission" date="2021-02" db="UniProtKB">
        <authorList>
            <consortium name="EnsemblMetazoa"/>
        </authorList>
    </citation>
    <scope>IDENTIFICATION</scope>
    <source>
        <strain evidence="11">USDA</strain>
    </source>
</reference>
<comment type="similarity">
    <text evidence="8">Belongs to the DHHC palmitoyltransferase family.</text>
</comment>
<dbReference type="PROSITE" id="PS50216">
    <property type="entry name" value="DHHC"/>
    <property type="match status" value="1"/>
</dbReference>
<dbReference type="SUPFAM" id="SSF48403">
    <property type="entry name" value="Ankyrin repeat"/>
    <property type="match status" value="1"/>
</dbReference>
<dbReference type="CTD" id="8232968"/>
<evidence type="ECO:0000256" key="3">
    <source>
        <dbReference type="ARBA" id="ARBA00022737"/>
    </source>
</evidence>
<comment type="catalytic activity">
    <reaction evidence="8">
        <text>L-cysteinyl-[protein] + hexadecanoyl-CoA = S-hexadecanoyl-L-cysteinyl-[protein] + CoA</text>
        <dbReference type="Rhea" id="RHEA:36683"/>
        <dbReference type="Rhea" id="RHEA-COMP:10131"/>
        <dbReference type="Rhea" id="RHEA-COMP:11032"/>
        <dbReference type="ChEBI" id="CHEBI:29950"/>
        <dbReference type="ChEBI" id="CHEBI:57287"/>
        <dbReference type="ChEBI" id="CHEBI:57379"/>
        <dbReference type="ChEBI" id="CHEBI:74151"/>
        <dbReference type="EC" id="2.3.1.225"/>
    </reaction>
</comment>
<dbReference type="SMART" id="SM00248">
    <property type="entry name" value="ANK"/>
    <property type="match status" value="6"/>
</dbReference>
<sequence length="635" mass="71852">MNKLEKLQTLSGSCSAGSTIKYGGCADDYGNTSVIFQEPAEKIDASKEVDHSNLDIVKATQFGALNRVKELIEAGYDVNQPDSETVTLLHWAAINNRKELIKYFVELGAVVDAIGGVLQSTPLHWATRQGYLQSVTLLMKFGADPSLKDGEGCSCLHLAAQFGHTAIVAYLVAKGLSPNLQDKYGMTPLMWSSYKVSSLDPTRLLLTLGACSGAQDKFYGNTALHWAIKAKNHVAVNILVMSGADLHIPNNQGFTPFSMISKDKTPNWVGKKVLEKIQEDVPSSEFFLKRLIRDKRLRYWCMLATPFIGFYIVGLVMQSNQDYLVKLGLILVFYIFIYFAGKVFFDDRLTTVLPMSLYLATKFWMYITWCLYIAPKCSILLSVIFISFSLLLWFYFIKSWKGDPGVITYTQEEKFRTIIELAENDGFERQWFCSTCLVRRPIRSKHCAMCNRCVAKFDHHCPWVGNCIGAKNHKYFIGYLCMLLVMCVLVIHGATVYWNAVCKITPISESFWTAVGDCLSCEGWVSWVAVNALLHSVWVASLLCCQMYQISCLGMTTNERMNVGRYKHFHTVNDVKSTKSPFDHGPCQNIIDLLGIRCFGLFNPDYTDWMTQYQLIEKIEIAPLLPEKDNNYQYV</sequence>
<dbReference type="OrthoDB" id="6781668at2759"/>
<name>E0VXZ2_PEDHC</name>
<feature type="repeat" description="ANK" evidence="7">
    <location>
        <begin position="84"/>
        <end position="116"/>
    </location>
</feature>
<feature type="repeat" description="ANK" evidence="7">
    <location>
        <begin position="219"/>
        <end position="251"/>
    </location>
</feature>
<dbReference type="EnsemblMetazoa" id="PHUM506720-RA">
    <property type="protein sequence ID" value="PHUM506720-PA"/>
    <property type="gene ID" value="PHUM506720"/>
</dbReference>
<evidence type="ECO:0000313" key="10">
    <source>
        <dbReference type="EMBL" id="EEB18248.1"/>
    </source>
</evidence>
<comment type="domain">
    <text evidence="8">The DHHC domain is required for palmitoyltransferase activity.</text>
</comment>
<dbReference type="HOGENOM" id="CLU_012510_3_1_1"/>
<dbReference type="Pfam" id="PF12796">
    <property type="entry name" value="Ank_2"/>
    <property type="match status" value="1"/>
</dbReference>
<evidence type="ECO:0000256" key="7">
    <source>
        <dbReference type="PROSITE-ProRule" id="PRU00023"/>
    </source>
</evidence>
<feature type="domain" description="Palmitoyltransferase DHHC" evidence="9">
    <location>
        <begin position="429"/>
        <end position="562"/>
    </location>
</feature>
<evidence type="ECO:0000256" key="6">
    <source>
        <dbReference type="ARBA" id="ARBA00023136"/>
    </source>
</evidence>
<dbReference type="InterPro" id="IPR002110">
    <property type="entry name" value="Ankyrin_rpt"/>
</dbReference>
<dbReference type="EC" id="2.3.1.225" evidence="8"/>
<feature type="transmembrane region" description="Helical" evidence="8">
    <location>
        <begin position="476"/>
        <end position="498"/>
    </location>
</feature>
<keyword evidence="8" id="KW-0808">Transferase</keyword>
<dbReference type="PROSITE" id="PS50297">
    <property type="entry name" value="ANK_REP_REGION"/>
    <property type="match status" value="3"/>
</dbReference>
<feature type="transmembrane region" description="Helical" evidence="8">
    <location>
        <begin position="357"/>
        <end position="374"/>
    </location>
</feature>
<dbReference type="Pfam" id="PF00023">
    <property type="entry name" value="Ank"/>
    <property type="match status" value="2"/>
</dbReference>
<evidence type="ECO:0000313" key="12">
    <source>
        <dbReference type="Proteomes" id="UP000009046"/>
    </source>
</evidence>
<keyword evidence="8" id="KW-0012">Acyltransferase</keyword>
<proteinExistence type="inferred from homology"/>
<dbReference type="Pfam" id="PF01529">
    <property type="entry name" value="DHHC"/>
    <property type="match status" value="1"/>
</dbReference>
<dbReference type="PANTHER" id="PTHR24161">
    <property type="entry name" value="ANK_REP_REGION DOMAIN-CONTAINING PROTEIN-RELATED"/>
    <property type="match status" value="1"/>
</dbReference>
<dbReference type="InParanoid" id="E0VXZ2"/>
<comment type="subcellular location">
    <subcellularLocation>
        <location evidence="1">Membrane</location>
        <topology evidence="1">Multi-pass membrane protein</topology>
    </subcellularLocation>
</comment>
<dbReference type="Gene3D" id="1.25.40.20">
    <property type="entry name" value="Ankyrin repeat-containing domain"/>
    <property type="match status" value="1"/>
</dbReference>
<dbReference type="RefSeq" id="XP_002430986.1">
    <property type="nucleotide sequence ID" value="XM_002430941.1"/>
</dbReference>
<evidence type="ECO:0000256" key="5">
    <source>
        <dbReference type="ARBA" id="ARBA00023043"/>
    </source>
</evidence>
<dbReference type="GO" id="GO:0016020">
    <property type="term" value="C:membrane"/>
    <property type="evidence" value="ECO:0007669"/>
    <property type="project" value="UniProtKB-SubCell"/>
</dbReference>
<evidence type="ECO:0000259" key="9">
    <source>
        <dbReference type="Pfam" id="PF01529"/>
    </source>
</evidence>
<dbReference type="OMA" id="FWVGFRY"/>
<protein>
    <recommendedName>
        <fullName evidence="8">Palmitoyltransferase</fullName>
        <ecNumber evidence="8">2.3.1.225</ecNumber>
    </recommendedName>
</protein>
<dbReference type="KEGG" id="phu:Phum_PHUM506720"/>
<keyword evidence="12" id="KW-1185">Reference proteome</keyword>
<organism>
    <name type="scientific">Pediculus humanus subsp. corporis</name>
    <name type="common">Body louse</name>
    <dbReference type="NCBI Taxonomy" id="121224"/>
    <lineage>
        <taxon>Eukaryota</taxon>
        <taxon>Metazoa</taxon>
        <taxon>Ecdysozoa</taxon>
        <taxon>Arthropoda</taxon>
        <taxon>Hexapoda</taxon>
        <taxon>Insecta</taxon>
        <taxon>Pterygota</taxon>
        <taxon>Neoptera</taxon>
        <taxon>Paraneoptera</taxon>
        <taxon>Psocodea</taxon>
        <taxon>Troctomorpha</taxon>
        <taxon>Phthiraptera</taxon>
        <taxon>Anoplura</taxon>
        <taxon>Pediculidae</taxon>
        <taxon>Pediculus</taxon>
    </lineage>
</organism>
<dbReference type="Proteomes" id="UP000009046">
    <property type="component" value="Unassembled WGS sequence"/>
</dbReference>
<evidence type="ECO:0000256" key="1">
    <source>
        <dbReference type="ARBA" id="ARBA00004141"/>
    </source>
</evidence>
<dbReference type="STRING" id="121224.E0VXZ2"/>
<accession>E0VXZ2</accession>
<dbReference type="VEuPathDB" id="VectorBase:PHUM506720"/>
<evidence type="ECO:0000256" key="8">
    <source>
        <dbReference type="RuleBase" id="RU079119"/>
    </source>
</evidence>
<dbReference type="PANTHER" id="PTHR24161:SF85">
    <property type="entry name" value="PALMITOYLTRANSFERASE HIP14"/>
    <property type="match status" value="1"/>
</dbReference>
<reference evidence="10" key="2">
    <citation type="submission" date="2007-04" db="EMBL/GenBank/DDBJ databases">
        <title>The genome of the human body louse.</title>
        <authorList>
            <consortium name="The Human Body Louse Genome Consortium"/>
            <person name="Kirkness E."/>
            <person name="Walenz B."/>
            <person name="Hass B."/>
            <person name="Bruggner R."/>
            <person name="Strausberg R."/>
        </authorList>
    </citation>
    <scope>NUCLEOTIDE SEQUENCE</scope>
    <source>
        <strain evidence="10">USDA</strain>
    </source>
</reference>
<feature type="transmembrane region" description="Helical" evidence="8">
    <location>
        <begin position="297"/>
        <end position="317"/>
    </location>
</feature>
<dbReference type="GO" id="GO:0019706">
    <property type="term" value="F:protein-cysteine S-palmitoyltransferase activity"/>
    <property type="evidence" value="ECO:0007669"/>
    <property type="project" value="UniProtKB-EC"/>
</dbReference>
<keyword evidence="3" id="KW-0677">Repeat</keyword>
<keyword evidence="2 8" id="KW-0812">Transmembrane</keyword>
<dbReference type="EMBL" id="DS235842">
    <property type="protein sequence ID" value="EEB18248.1"/>
    <property type="molecule type" value="Genomic_DNA"/>
</dbReference>
<dbReference type="eggNOG" id="KOG0509">
    <property type="taxonomic scope" value="Eukaryota"/>
</dbReference>
<dbReference type="GO" id="GO:0016491">
    <property type="term" value="F:oxidoreductase activity"/>
    <property type="evidence" value="ECO:0007669"/>
    <property type="project" value="UniProtKB-KW"/>
</dbReference>
<dbReference type="GeneID" id="8232968"/>
<keyword evidence="5 7" id="KW-0040">ANK repeat</keyword>
<feature type="transmembrane region" description="Helical" evidence="8">
    <location>
        <begin position="323"/>
        <end position="345"/>
    </location>
</feature>
<dbReference type="InterPro" id="IPR001594">
    <property type="entry name" value="Palmitoyltrfase_DHHC"/>
</dbReference>
<dbReference type="InterPro" id="IPR036770">
    <property type="entry name" value="Ankyrin_rpt-contain_sf"/>
</dbReference>
<feature type="transmembrane region" description="Helical" evidence="8">
    <location>
        <begin position="380"/>
        <end position="397"/>
    </location>
</feature>
<dbReference type="PROSITE" id="PS50088">
    <property type="entry name" value="ANK_REPEAT"/>
    <property type="match status" value="4"/>
</dbReference>
<keyword evidence="10" id="KW-0560">Oxidoreductase</keyword>
<keyword evidence="4 8" id="KW-1133">Transmembrane helix</keyword>
<gene>
    <name evidence="11" type="primary">8232968</name>
    <name evidence="10" type="ORF">Phum_PHUM506720</name>
</gene>
<dbReference type="FunCoup" id="E0VXZ2">
    <property type="interactions" value="1286"/>
</dbReference>
<reference evidence="10" key="1">
    <citation type="submission" date="2007-04" db="EMBL/GenBank/DDBJ databases">
        <title>Annotation of Pediculus humanus corporis strain USDA.</title>
        <authorList>
            <person name="Kirkness E."/>
            <person name="Hannick L."/>
            <person name="Hass B."/>
            <person name="Bruggner R."/>
            <person name="Lawson D."/>
            <person name="Bidwell S."/>
            <person name="Joardar V."/>
            <person name="Caler E."/>
            <person name="Walenz B."/>
            <person name="Inman J."/>
            <person name="Schobel S."/>
            <person name="Galinsky K."/>
            <person name="Amedeo P."/>
            <person name="Strausberg R."/>
        </authorList>
    </citation>
    <scope>NUCLEOTIDE SEQUENCE</scope>
    <source>
        <strain evidence="10">USDA</strain>
    </source>
</reference>
<dbReference type="AlphaFoldDB" id="E0VXZ2"/>